<evidence type="ECO:0000256" key="4">
    <source>
        <dbReference type="ARBA" id="ARBA00022432"/>
    </source>
</evidence>
<evidence type="ECO:0000256" key="9">
    <source>
        <dbReference type="ARBA" id="ARBA00023239"/>
    </source>
</evidence>
<gene>
    <name evidence="12" type="primary">tdcG</name>
    <name evidence="12" type="ORF">Psal009_02811</name>
</gene>
<evidence type="ECO:0000256" key="8">
    <source>
        <dbReference type="ARBA" id="ARBA00023014"/>
    </source>
</evidence>
<keyword evidence="13" id="KW-1185">Reference proteome</keyword>
<accession>A0A9Q6LRJ1</accession>
<dbReference type="Proteomes" id="UP000422232">
    <property type="component" value="Chromosome"/>
</dbReference>
<comment type="catalytic activity">
    <reaction evidence="10 11">
        <text>L-serine = pyruvate + NH4(+)</text>
        <dbReference type="Rhea" id="RHEA:19169"/>
        <dbReference type="ChEBI" id="CHEBI:15361"/>
        <dbReference type="ChEBI" id="CHEBI:28938"/>
        <dbReference type="ChEBI" id="CHEBI:33384"/>
        <dbReference type="EC" id="4.3.1.17"/>
    </reaction>
</comment>
<dbReference type="GO" id="GO:0006094">
    <property type="term" value="P:gluconeogenesis"/>
    <property type="evidence" value="ECO:0007669"/>
    <property type="project" value="UniProtKB-KW"/>
</dbReference>
<dbReference type="GO" id="GO:0051539">
    <property type="term" value="F:4 iron, 4 sulfur cluster binding"/>
    <property type="evidence" value="ECO:0007669"/>
    <property type="project" value="UniProtKB-UniRule"/>
</dbReference>
<dbReference type="PANTHER" id="PTHR30182">
    <property type="entry name" value="L-SERINE DEHYDRATASE"/>
    <property type="match status" value="1"/>
</dbReference>
<dbReference type="GeneID" id="66740052"/>
<keyword evidence="6 11" id="KW-0479">Metal-binding</keyword>
<keyword evidence="9 11" id="KW-0456">Lyase</keyword>
<evidence type="ECO:0000313" key="12">
    <source>
        <dbReference type="EMBL" id="QGO06878.1"/>
    </source>
</evidence>
<dbReference type="NCBIfam" id="TIGR00720">
    <property type="entry name" value="sda_mono"/>
    <property type="match status" value="1"/>
</dbReference>
<dbReference type="GO" id="GO:0046872">
    <property type="term" value="F:metal ion binding"/>
    <property type="evidence" value="ECO:0007669"/>
    <property type="project" value="UniProtKB-KW"/>
</dbReference>
<evidence type="ECO:0000256" key="11">
    <source>
        <dbReference type="RuleBase" id="RU366059"/>
    </source>
</evidence>
<dbReference type="InterPro" id="IPR051318">
    <property type="entry name" value="Fe-S_L-Ser"/>
</dbReference>
<dbReference type="AlphaFoldDB" id="A0A9Q6LRJ1"/>
<evidence type="ECO:0000256" key="3">
    <source>
        <dbReference type="ARBA" id="ARBA00008636"/>
    </source>
</evidence>
<dbReference type="InterPro" id="IPR004644">
    <property type="entry name" value="Fe-S_L-Ser_mono"/>
</dbReference>
<comment type="cofactor">
    <cofactor evidence="1 11">
        <name>[4Fe-4S] cluster</name>
        <dbReference type="ChEBI" id="CHEBI:49883"/>
    </cofactor>
</comment>
<proteinExistence type="inferred from homology"/>
<dbReference type="InterPro" id="IPR029009">
    <property type="entry name" value="ASB_dom_sf"/>
</dbReference>
<comment type="similarity">
    <text evidence="3 11">Belongs to the iron-sulfur dependent L-serine dehydratase family.</text>
</comment>
<dbReference type="EMBL" id="CP038908">
    <property type="protein sequence ID" value="QGO06878.1"/>
    <property type="molecule type" value="Genomic_DNA"/>
</dbReference>
<dbReference type="FunFam" id="3.30.1330.90:FF:000001">
    <property type="entry name" value="L-serine ammonia-lyase 1"/>
    <property type="match status" value="1"/>
</dbReference>
<reference evidence="12 13" key="1">
    <citation type="submission" date="2019-04" db="EMBL/GenBank/DDBJ databases">
        <title>Complete genome sequencing of Piscirickettsia salmonis strain Psal-009.</title>
        <authorList>
            <person name="Schober I."/>
            <person name="Bunk B."/>
            <person name="Sproer C."/>
            <person name="Carril G.P."/>
            <person name="Riedel T."/>
            <person name="Flores-Herrera P.A."/>
            <person name="Nourdin-Galindo G."/>
            <person name="Marshall S.H."/>
            <person name="Overmann J."/>
        </authorList>
    </citation>
    <scope>NUCLEOTIDE SEQUENCE [LARGE SCALE GENOMIC DNA]</scope>
    <source>
        <strain evidence="12 13">Psal-009</strain>
    </source>
</reference>
<evidence type="ECO:0000256" key="6">
    <source>
        <dbReference type="ARBA" id="ARBA00022723"/>
    </source>
</evidence>
<sequence>MPVSLFDLFSIGIGPSSSHTVGPMRAAHAFLETLSAEQFNNIASLEAHLYGSLALTGKGHATDKATLMGLEGHLPESIDPAIVEPRLYEIITQKTLNLAGKKEISFDINEQLVFHCDEFLPEHANGMRFDAFDAQGNKLIEKTYFSTGGGFIADLNSFHQENSQSSNQNQQGPQLPYLFNSAEQLLALCKQHNKTIAELMWDNERAWRSDEQIKSGILELWQVMDASIEAGTRTTGLLPGGLDVKRRAPELYRKLKEQQENGRGYDAMSWLAQYSIAVNEENAAAGRVVTAPTNGAAGTIPATIKYYLNFEQDASEQGLINFMLTAAAIGILYKKGASISAAEVGCQGEVGVACSMAAAGFAAALGATVEQIENAAEIGMEHHLGLTCDPIEGLVQIPCIERNVMGATQAIAAARLAMLGDGEHKVSLDKVIKTMLQTGKDMMSTYKETSQGGLAVNLPEC</sequence>
<dbReference type="EC" id="4.3.1.17" evidence="11"/>
<name>A0A9Q6LRJ1_PISSA</name>
<dbReference type="Pfam" id="PF03315">
    <property type="entry name" value="SDH_beta"/>
    <property type="match status" value="1"/>
</dbReference>
<dbReference type="Pfam" id="PF03313">
    <property type="entry name" value="SDH_alpha"/>
    <property type="match status" value="1"/>
</dbReference>
<dbReference type="GO" id="GO:0009063">
    <property type="term" value="P:amino acid catabolic process"/>
    <property type="evidence" value="ECO:0007669"/>
    <property type="project" value="UniProtKB-ARBA"/>
</dbReference>
<organism evidence="12 13">
    <name type="scientific">Piscirickettsia salmonis</name>
    <dbReference type="NCBI Taxonomy" id="1238"/>
    <lineage>
        <taxon>Bacteria</taxon>
        <taxon>Pseudomonadati</taxon>
        <taxon>Pseudomonadota</taxon>
        <taxon>Gammaproteobacteria</taxon>
        <taxon>Thiotrichales</taxon>
        <taxon>Piscirickettsiaceae</taxon>
        <taxon>Piscirickettsia</taxon>
    </lineage>
</organism>
<evidence type="ECO:0000256" key="10">
    <source>
        <dbReference type="ARBA" id="ARBA00049406"/>
    </source>
</evidence>
<protein>
    <recommendedName>
        <fullName evidence="11">L-serine dehydratase</fullName>
        <ecNumber evidence="11">4.3.1.17</ecNumber>
    </recommendedName>
</protein>
<dbReference type="Gene3D" id="3.30.1330.90">
    <property type="entry name" value="D-3-phosphoglycerate dehydrogenase, domain 3"/>
    <property type="match status" value="1"/>
</dbReference>
<comment type="pathway">
    <text evidence="2">Carbohydrate biosynthesis; gluconeogenesis.</text>
</comment>
<dbReference type="InterPro" id="IPR005130">
    <property type="entry name" value="Ser_deHydtase-like_asu"/>
</dbReference>
<evidence type="ECO:0000256" key="7">
    <source>
        <dbReference type="ARBA" id="ARBA00023004"/>
    </source>
</evidence>
<dbReference type="RefSeq" id="WP_016210946.1">
    <property type="nucleotide sequence ID" value="NZ_CP012413.1"/>
</dbReference>
<keyword evidence="7 11" id="KW-0408">Iron</keyword>
<dbReference type="PANTHER" id="PTHR30182:SF1">
    <property type="entry name" value="L-SERINE DEHYDRATASE 1"/>
    <property type="match status" value="1"/>
</dbReference>
<dbReference type="InterPro" id="IPR005131">
    <property type="entry name" value="Ser_deHydtase_bsu"/>
</dbReference>
<dbReference type="SUPFAM" id="SSF143548">
    <property type="entry name" value="Serine metabolism enzymes domain"/>
    <property type="match status" value="1"/>
</dbReference>
<keyword evidence="5 11" id="KW-0004">4Fe-4S</keyword>
<keyword evidence="8 11" id="KW-0411">Iron-sulfur</keyword>
<evidence type="ECO:0000256" key="2">
    <source>
        <dbReference type="ARBA" id="ARBA00004742"/>
    </source>
</evidence>
<dbReference type="GO" id="GO:0003941">
    <property type="term" value="F:L-serine ammonia-lyase activity"/>
    <property type="evidence" value="ECO:0007669"/>
    <property type="project" value="UniProtKB-UniRule"/>
</dbReference>
<keyword evidence="4 11" id="KW-0312">Gluconeogenesis</keyword>
<evidence type="ECO:0000256" key="1">
    <source>
        <dbReference type="ARBA" id="ARBA00001966"/>
    </source>
</evidence>
<evidence type="ECO:0000256" key="5">
    <source>
        <dbReference type="ARBA" id="ARBA00022485"/>
    </source>
</evidence>
<evidence type="ECO:0000313" key="13">
    <source>
        <dbReference type="Proteomes" id="UP000422232"/>
    </source>
</evidence>